<keyword evidence="2" id="KW-1185">Reference proteome</keyword>
<dbReference type="Proteomes" id="UP001151760">
    <property type="component" value="Unassembled WGS sequence"/>
</dbReference>
<keyword evidence="1" id="KW-0695">RNA-directed DNA polymerase</keyword>
<proteinExistence type="predicted"/>
<dbReference type="InterPro" id="IPR036691">
    <property type="entry name" value="Endo/exonu/phosph_ase_sf"/>
</dbReference>
<dbReference type="Gene3D" id="3.30.70.330">
    <property type="match status" value="1"/>
</dbReference>
<dbReference type="SUPFAM" id="SSF56219">
    <property type="entry name" value="DNase I-like"/>
    <property type="match status" value="1"/>
</dbReference>
<dbReference type="InterPro" id="IPR012677">
    <property type="entry name" value="Nucleotide-bd_a/b_plait_sf"/>
</dbReference>
<evidence type="ECO:0000313" key="2">
    <source>
        <dbReference type="Proteomes" id="UP001151760"/>
    </source>
</evidence>
<dbReference type="CDD" id="cd00590">
    <property type="entry name" value="RRM_SF"/>
    <property type="match status" value="1"/>
</dbReference>
<organism evidence="1 2">
    <name type="scientific">Tanacetum coccineum</name>
    <dbReference type="NCBI Taxonomy" id="301880"/>
    <lineage>
        <taxon>Eukaryota</taxon>
        <taxon>Viridiplantae</taxon>
        <taxon>Streptophyta</taxon>
        <taxon>Embryophyta</taxon>
        <taxon>Tracheophyta</taxon>
        <taxon>Spermatophyta</taxon>
        <taxon>Magnoliopsida</taxon>
        <taxon>eudicotyledons</taxon>
        <taxon>Gunneridae</taxon>
        <taxon>Pentapetalae</taxon>
        <taxon>asterids</taxon>
        <taxon>campanulids</taxon>
        <taxon>Asterales</taxon>
        <taxon>Asteraceae</taxon>
        <taxon>Asteroideae</taxon>
        <taxon>Anthemideae</taxon>
        <taxon>Anthemidinae</taxon>
        <taxon>Tanacetum</taxon>
    </lineage>
</organism>
<keyword evidence="1" id="KW-0808">Transferase</keyword>
<dbReference type="PANTHER" id="PTHR33710:SF64">
    <property type="entry name" value="ENDONUCLEASE_EXONUCLEASE_PHOSPHATASE DOMAIN-CONTAINING PROTEIN"/>
    <property type="match status" value="1"/>
</dbReference>
<dbReference type="GO" id="GO:0003964">
    <property type="term" value="F:RNA-directed DNA polymerase activity"/>
    <property type="evidence" value="ECO:0007669"/>
    <property type="project" value="UniProtKB-KW"/>
</dbReference>
<sequence>MGMYRSKEDELAKLSSSIFVTNFPDKFSAKELWTVCKQYETVVDAFIPDRRSKAGKRFGFSFAFIKIFDDDRCSKSLYAHVDKAGPHRFDKKEDSLVIVLDETYANKTDYSLALLGSNGGHWFERFLQLLQAPILSSLMKELRGTDTREDGYLHSKRVCIKTTLVENIYESFKVIIQELREKKMLWDYLILVLKSWNGDVIIMGDFNEVRTQDERHGSIFNAHGADAFNLFISSAGLEEVPLDGCKFTWCHKSGSKMSKLDRFLISEGLLNSCPNISSITLDRYLSDHRPILMRESHHDYGPSPFRFFHYWFELEGFDTFVKQTWNDAQVTDSNAISMFMKKMKYLKEKIRMTLCKLDTMELAQKRRSNGAIRRRRKFRKRWAKRVDIRSGRTNGGATTLSNLTFSDVSWDSKKYCSACKVNLMMILLWFVRRAPKLELKTQ</sequence>
<name>A0ABQ5G6E9_9ASTR</name>
<reference evidence="1" key="1">
    <citation type="journal article" date="2022" name="Int. J. Mol. Sci.">
        <title>Draft Genome of Tanacetum Coccineum: Genomic Comparison of Closely Related Tanacetum-Family Plants.</title>
        <authorList>
            <person name="Yamashiro T."/>
            <person name="Shiraishi A."/>
            <person name="Nakayama K."/>
            <person name="Satake H."/>
        </authorList>
    </citation>
    <scope>NUCLEOTIDE SEQUENCE</scope>
</reference>
<comment type="caution">
    <text evidence="1">The sequence shown here is derived from an EMBL/GenBank/DDBJ whole genome shotgun (WGS) entry which is preliminary data.</text>
</comment>
<gene>
    <name evidence="1" type="ORF">Tco_1030074</name>
</gene>
<dbReference type="EMBL" id="BQNB010018110">
    <property type="protein sequence ID" value="GJT70788.1"/>
    <property type="molecule type" value="Genomic_DNA"/>
</dbReference>
<dbReference type="Gene3D" id="3.60.10.10">
    <property type="entry name" value="Endonuclease/exonuclease/phosphatase"/>
    <property type="match status" value="1"/>
</dbReference>
<dbReference type="SUPFAM" id="SSF54928">
    <property type="entry name" value="RNA-binding domain, RBD"/>
    <property type="match status" value="1"/>
</dbReference>
<reference evidence="1" key="2">
    <citation type="submission" date="2022-01" db="EMBL/GenBank/DDBJ databases">
        <authorList>
            <person name="Yamashiro T."/>
            <person name="Shiraishi A."/>
            <person name="Satake H."/>
            <person name="Nakayama K."/>
        </authorList>
    </citation>
    <scope>NUCLEOTIDE SEQUENCE</scope>
</reference>
<dbReference type="InterPro" id="IPR035979">
    <property type="entry name" value="RBD_domain_sf"/>
</dbReference>
<dbReference type="PANTHER" id="PTHR33710">
    <property type="entry name" value="BNAC02G09200D PROTEIN"/>
    <property type="match status" value="1"/>
</dbReference>
<accession>A0ABQ5G6E9</accession>
<evidence type="ECO:0000313" key="1">
    <source>
        <dbReference type="EMBL" id="GJT70788.1"/>
    </source>
</evidence>
<keyword evidence="1" id="KW-0548">Nucleotidyltransferase</keyword>
<protein>
    <submittedName>
        <fullName evidence="1">RNA-directed DNA polymerase, eukaryota</fullName>
    </submittedName>
</protein>